<feature type="region of interest" description="Disordered" evidence="1">
    <location>
        <begin position="274"/>
        <end position="304"/>
    </location>
</feature>
<evidence type="ECO:0000256" key="1">
    <source>
        <dbReference type="SAM" id="MobiDB-lite"/>
    </source>
</evidence>
<feature type="compositionally biased region" description="Pro residues" evidence="1">
    <location>
        <begin position="291"/>
        <end position="304"/>
    </location>
</feature>
<dbReference type="EMBL" id="CP024087">
    <property type="protein sequence ID" value="AYF28814.1"/>
    <property type="molecule type" value="Genomic_DNA"/>
</dbReference>
<gene>
    <name evidence="2" type="ORF">CSH63_15385</name>
</gene>
<name>A0A386WQE3_9ACTN</name>
<protein>
    <submittedName>
        <fullName evidence="2">Uncharacterized protein</fullName>
    </submittedName>
</protein>
<dbReference type="AlphaFoldDB" id="A0A386WQE3"/>
<accession>A0A386WQE3</accession>
<proteinExistence type="predicted"/>
<evidence type="ECO:0000313" key="2">
    <source>
        <dbReference type="EMBL" id="AYF28814.1"/>
    </source>
</evidence>
<reference evidence="2 3" key="1">
    <citation type="submission" date="2017-10" db="EMBL/GenBank/DDBJ databases">
        <title>Integration of genomic and chemical information greatly accelerates assignment of the full stereostructure of myelolactone, a potent inhibitor of myeloma from a marine-derived Micromonospora.</title>
        <authorList>
            <person name="Kim M.C."/>
            <person name="Machado H."/>
            <person name="Jensen P.R."/>
            <person name="Fenical W."/>
        </authorList>
    </citation>
    <scope>NUCLEOTIDE SEQUENCE [LARGE SCALE GENOMIC DNA]</scope>
    <source>
        <strain evidence="2 3">CNY-010</strain>
    </source>
</reference>
<organism evidence="2 3">
    <name type="scientific">Micromonospora tulbaghiae</name>
    <dbReference type="NCBI Taxonomy" id="479978"/>
    <lineage>
        <taxon>Bacteria</taxon>
        <taxon>Bacillati</taxon>
        <taxon>Actinomycetota</taxon>
        <taxon>Actinomycetes</taxon>
        <taxon>Micromonosporales</taxon>
        <taxon>Micromonosporaceae</taxon>
        <taxon>Micromonospora</taxon>
    </lineage>
</organism>
<dbReference type="Proteomes" id="UP000267804">
    <property type="component" value="Chromosome"/>
</dbReference>
<sequence>MTTPVTTHVGLRFVQLRREGDAAPDACTTGPKLIDAVVDFRDAWSDPVREVVTEGDDDRARRLLAKRLAARDDRLDELGRQTLWLLLRVAVDARLTVGGLRDGVAGWATEHDLDAGQLTTAAAELTGWVVDVLVLGRFLRIPRSPAAVVLVRVLRGMTLLRLARSDADAACLVRALLGGRDVLLPDPPAPPRTDPDADRAGRFADLGQTLRRLRARAGAIGLSDATVRDLRNSGFPDLGPAIAATTQAAADLGVPDTTTLSRLARVFSAEQDDARRRAAAKLDPGDAEPIPSHPGPADPLPYPGQPKVPVLDAYTRIAGRGDLMVIRTALLRYQPGEISYVENVLASETRGRSHVADTRTSETVTTISKTIDASTEELASTEQNSLDRALATAASQQNSTSLGVSVSSGLGPVQAGIEINADQSTSTETSSSSAVSYAKTITESATQLLRTETGQRRTTTSSVRVTETNTHSFDNAAGAANISGVYRWLDKVDQAQVYNYGERLMLEFVVPEPAATLVWLSTRTSEDTSAGAVPKPPAWFLDVDDLDDDNWAAKAARWDVFGVEPPPDPEVFATATFVDPAARPFDHPKNSTDKSQPEWGYASYTGEVAVPAGYEASRAYVWTTWGLSEGEYPTDVGNPPQAAQVAVGEHRVTLNESVGNAKIDFDSPVPGPVPIGISTDQRGGLTVVVRVRCTRTDGAFAAWRLRAWETIRAGYLAQRSAYDNDQARRQARTAYQASGSAAGLRQLEMLELKRACQTVLTGQEFDLYGALDTPDDEAPRIDRMQITAEADHIQFFEEVFEWENLTYLCYPYQWAGRDRWVTVRSRTSSDALHQAFLQAGAARVIVPVRPGYEYAVGGYLASSQVPTLSPRPWRDGGNPYPPIEELIADALDRPGEEVAVGDPWEVVTPTSLVQLQAGPDLNPPVGGPEPAGGATGPEPVTG</sequence>
<dbReference type="RefSeq" id="WP_120570883.1">
    <property type="nucleotide sequence ID" value="NZ_CP024087.1"/>
</dbReference>
<feature type="region of interest" description="Disordered" evidence="1">
    <location>
        <begin position="915"/>
        <end position="942"/>
    </location>
</feature>
<evidence type="ECO:0000313" key="3">
    <source>
        <dbReference type="Proteomes" id="UP000267804"/>
    </source>
</evidence>
<dbReference type="KEGG" id="mtua:CSH63_15385"/>